<dbReference type="PRINTS" id="PR00081">
    <property type="entry name" value="GDHRDH"/>
</dbReference>
<dbReference type="EMBL" id="PUHY01000015">
    <property type="protein sequence ID" value="PQO29701.1"/>
    <property type="molecule type" value="Genomic_DNA"/>
</dbReference>
<name>A0A2S8FC11_9BACT</name>
<reference evidence="2 3" key="1">
    <citation type="submission" date="2018-02" db="EMBL/GenBank/DDBJ databases">
        <title>Comparative genomes isolates from brazilian mangrove.</title>
        <authorList>
            <person name="Araujo J.E."/>
            <person name="Taketani R.G."/>
            <person name="Silva M.C.P."/>
            <person name="Loureco M.V."/>
            <person name="Andreote F.D."/>
        </authorList>
    </citation>
    <scope>NUCLEOTIDE SEQUENCE [LARGE SCALE GENOMIC DNA]</scope>
    <source>
        <strain evidence="2 3">Hex-1 MGV</strain>
    </source>
</reference>
<dbReference type="InterPro" id="IPR002347">
    <property type="entry name" value="SDR_fam"/>
</dbReference>
<evidence type="ECO:0000313" key="2">
    <source>
        <dbReference type="EMBL" id="PQO29701.1"/>
    </source>
</evidence>
<dbReference type="Pfam" id="PF13561">
    <property type="entry name" value="adh_short_C2"/>
    <property type="match status" value="1"/>
</dbReference>
<dbReference type="GO" id="GO:0030497">
    <property type="term" value="P:fatty acid elongation"/>
    <property type="evidence" value="ECO:0007669"/>
    <property type="project" value="TreeGrafter"/>
</dbReference>
<dbReference type="Gene3D" id="3.40.50.720">
    <property type="entry name" value="NAD(P)-binding Rossmann-like Domain"/>
    <property type="match status" value="1"/>
</dbReference>
<dbReference type="OrthoDB" id="9803333at2"/>
<dbReference type="RefSeq" id="WP_105332895.1">
    <property type="nucleotide sequence ID" value="NZ_PUHY01000015.1"/>
</dbReference>
<dbReference type="InterPro" id="IPR036291">
    <property type="entry name" value="NAD(P)-bd_dom_sf"/>
</dbReference>
<proteinExistence type="inferred from homology"/>
<dbReference type="AlphaFoldDB" id="A0A2S8FC11"/>
<evidence type="ECO:0000256" key="1">
    <source>
        <dbReference type="ARBA" id="ARBA00006484"/>
    </source>
</evidence>
<dbReference type="PANTHER" id="PTHR42760">
    <property type="entry name" value="SHORT-CHAIN DEHYDROGENASES/REDUCTASES FAMILY MEMBER"/>
    <property type="match status" value="1"/>
</dbReference>
<gene>
    <name evidence="2" type="ORF">C5Y83_27015</name>
</gene>
<protein>
    <submittedName>
        <fullName evidence="2">Short-chain dehydrogenase</fullName>
    </submittedName>
</protein>
<comment type="similarity">
    <text evidence="1">Belongs to the short-chain dehydrogenases/reductases (SDR) family.</text>
</comment>
<evidence type="ECO:0000313" key="3">
    <source>
        <dbReference type="Proteomes" id="UP000238322"/>
    </source>
</evidence>
<dbReference type="Proteomes" id="UP000238322">
    <property type="component" value="Unassembled WGS sequence"/>
</dbReference>
<organism evidence="2 3">
    <name type="scientific">Blastopirellula marina</name>
    <dbReference type="NCBI Taxonomy" id="124"/>
    <lineage>
        <taxon>Bacteria</taxon>
        <taxon>Pseudomonadati</taxon>
        <taxon>Planctomycetota</taxon>
        <taxon>Planctomycetia</taxon>
        <taxon>Pirellulales</taxon>
        <taxon>Pirellulaceae</taxon>
        <taxon>Blastopirellula</taxon>
    </lineage>
</organism>
<sequence>MDSQNPFSLIGRTVLLTGASGYLGQAMALGLAQAGASVIVSSRNASKSQSLAAELPTQGEAKHFGVQIDHLDPDSIETGFASAIATAGKIDSLVANGHEPLGADWKRVTADQFNRQLQNASGYFLLARHVRNHVVERQGSGSVVMLGSMYGLVGSYPDAYEEAGNASPVAYHALKGGVLQMVRHLAVYWAEDKIRVNALSPGPFPSPAAPQAMVEKLKQKSPLKRMGQPSELIGPLVFLASEASSYVTGHNLVVDGGWTAW</sequence>
<dbReference type="GO" id="GO:0016616">
    <property type="term" value="F:oxidoreductase activity, acting on the CH-OH group of donors, NAD or NADP as acceptor"/>
    <property type="evidence" value="ECO:0007669"/>
    <property type="project" value="TreeGrafter"/>
</dbReference>
<dbReference type="PANTHER" id="PTHR42760:SF40">
    <property type="entry name" value="3-OXOACYL-[ACYL-CARRIER-PROTEIN] REDUCTASE, CHLOROPLASTIC"/>
    <property type="match status" value="1"/>
</dbReference>
<comment type="caution">
    <text evidence="2">The sequence shown here is derived from an EMBL/GenBank/DDBJ whole genome shotgun (WGS) entry which is preliminary data.</text>
</comment>
<accession>A0A2S8FC11</accession>
<dbReference type="SUPFAM" id="SSF51735">
    <property type="entry name" value="NAD(P)-binding Rossmann-fold domains"/>
    <property type="match status" value="1"/>
</dbReference>